<accession>A0ABQ0DFV2</accession>
<keyword evidence="3" id="KW-1185">Reference proteome</keyword>
<reference evidence="2 3" key="1">
    <citation type="journal article" date="2019" name="PLoS Negl. Trop. Dis.">
        <title>Whole genome sequencing of Entamoeba nuttalli reveals mammalian host-related molecular signatures and a novel octapeptide-repeat surface protein.</title>
        <authorList>
            <person name="Tanaka M."/>
            <person name="Makiuchi T."/>
            <person name="Komiyama T."/>
            <person name="Shiina T."/>
            <person name="Osaki K."/>
            <person name="Tachibana H."/>
        </authorList>
    </citation>
    <scope>NUCLEOTIDE SEQUENCE [LARGE SCALE GENOMIC DNA]</scope>
    <source>
        <strain evidence="2 3">P19-061405</strain>
    </source>
</reference>
<protein>
    <submittedName>
        <fullName evidence="2">Uncharacterized protein</fullName>
    </submittedName>
</protein>
<evidence type="ECO:0000256" key="1">
    <source>
        <dbReference type="SAM" id="MobiDB-lite"/>
    </source>
</evidence>
<dbReference type="Proteomes" id="UP001628156">
    <property type="component" value="Unassembled WGS sequence"/>
</dbReference>
<gene>
    <name evidence="2" type="ORF">ENUP19_0083G0124</name>
</gene>
<sequence>MPRVPPRRKTRKYCQELAERKEQQKRLALLSLNTHGDTSKEVKENKELKECCTYDVQKVSVEKELEPSPIKVLTSKFLKSETKKKEVSDFLDHQHDVKGFNHNEEKTPIKDQNEKKPKKNKTSNTLIKSKEKEVIEQSIKIERTNSQRLIENSETSDISDSIKSQTFKNTLALTHKNLCNQGKESSVRIKERDRRIVQWMDEALQSKTLLPYPNPITPLVRL</sequence>
<proteinExistence type="predicted"/>
<evidence type="ECO:0000313" key="3">
    <source>
        <dbReference type="Proteomes" id="UP001628156"/>
    </source>
</evidence>
<comment type="caution">
    <text evidence="2">The sequence shown here is derived from an EMBL/GenBank/DDBJ whole genome shotgun (WGS) entry which is preliminary data.</text>
</comment>
<feature type="region of interest" description="Disordered" evidence="1">
    <location>
        <begin position="95"/>
        <end position="126"/>
    </location>
</feature>
<evidence type="ECO:0000313" key="2">
    <source>
        <dbReference type="EMBL" id="GAB1221741.1"/>
    </source>
</evidence>
<name>A0ABQ0DFV2_9EUKA</name>
<feature type="compositionally biased region" description="Basic and acidic residues" evidence="1">
    <location>
        <begin position="95"/>
        <end position="115"/>
    </location>
</feature>
<organism evidence="2 3">
    <name type="scientific">Entamoeba nuttalli</name>
    <dbReference type="NCBI Taxonomy" id="412467"/>
    <lineage>
        <taxon>Eukaryota</taxon>
        <taxon>Amoebozoa</taxon>
        <taxon>Evosea</taxon>
        <taxon>Archamoebae</taxon>
        <taxon>Mastigamoebida</taxon>
        <taxon>Entamoebidae</taxon>
        <taxon>Entamoeba</taxon>
    </lineage>
</organism>
<dbReference type="EMBL" id="BAAFRS010000083">
    <property type="protein sequence ID" value="GAB1221741.1"/>
    <property type="molecule type" value="Genomic_DNA"/>
</dbReference>